<dbReference type="SMART" id="SM00191">
    <property type="entry name" value="Int_alpha"/>
    <property type="match status" value="7"/>
</dbReference>
<evidence type="ECO:0000313" key="6">
    <source>
        <dbReference type="Proteomes" id="UP000243579"/>
    </source>
</evidence>
<dbReference type="Proteomes" id="UP000243579">
    <property type="component" value="Unassembled WGS sequence"/>
</dbReference>
<gene>
    <name evidence="5" type="ORF">ACHHYP_08287</name>
</gene>
<sequence>MAGRERRAWCSWLLVLLYALTVRGNQLLVISQPATMTAGDMLSPPVLQIVDDTGLVLSDINTGTVTVSIETNPLMYAVLSGTSGLAFPIVAGVVTCSGLSINLVASGYTLSFVALSYGLQTSSNPFDIILGPPYQLSMYTYIGVAQGGTPFSPQPTVAIVDKGGNLVASVSSGSVSVAILNNPVGGILTPAIAHTVYFYEGFGKFYDLQIDKAGGPYTLKFTCDASLNLPGGNSYTTFPFTVAIGPPRTMFIAAYPLAAFGGEAFVTQPMIQLLDAGGNTLQTQPSMQIAATIYANPSGGRLYPATETSASVINGFASFKNLRIDLAGNNYMLRFAITMLNVLGVYAETGLAVVGPSLNVYLGALFSLQVLRPPESAIADGQPFYTQPVLVLRDRGNNTISTENLALVSVSMVPSLALYNNLIVSTANSPIATITDVTLLFSPFSAPFGAGTDLFINVTFSQQIMATGSIVLQMNSAPGALATCNTLLTWSNRLTFGYGITAGDAAAALNYASTSALTLQGGATLVDRLGVPASLILPAAGLRPAVVVDTTAPSIVSVGCVPPFVAGTYGPGQVVSLLVTFSAPVSIYSTLMPYLLLNTLPAQSAIYSSGNQTASLVFQYIVGPTDAVATLDVVAALNTNGGLLRRAGTALKQDALLQMPATASSRLPAQCPLVISSVVPAIDATVGVTSATPNGVYATGDRIFITVPFTALVAVSGIPLLALNTGRNAAYSSGSGSSVLTFQYIVQAGDSVAALDYASPAALMLNAGTIQRFVTAGSPLLDVNIDLTATTASNRNLGQTAALVLNGLAPTVVSVAFPVAPTTYTRGGTVAITVTFSYAVVVQGQPSILLNTGVAATYASGSGSTALVFNYRVQLGDATTDLAYAPTSTIVLNGGSILQQSSTPSLAAQLMLPWPPAIVNAPVTIDPALTAVTTVVSITADQVAGEYGQNQVIQITVTFSDAVQIVGGVRLALTTQTVAYASGSGTKALVFLYIVQPNDATSSLNIASASPFTCTAGGGCSIANANYLAANLDCTGLTLQPTAIVINTVAPSVVSVAALTPAPTINRGTFVVGDLIQILIVVSKAVDVQPSPSVFPTKVPTLLLNTGQVAYFTGYDNGDRTRLLFQYTVAVGDATPNLQYASTGALTLNYNQASIRRLATNPTTPMNLLLPVVANLGTNLVVDTSRTPIVINVASITADGTYFVGDVIAIRVTFSEYVVVSGIPVLLLNLGVYDRSAVYVSGSGSTSLVFQYTIGQDDFSKDLSYIDLRSLYNPPGASILFQSTNPTVAANCQLPLPGSAGSLSANSNLQVLGGTPYIVDIAFLSPNATYTVDNTIDVQVTFSAKVVVSGTPFLRMASGPSLRQAFYVPTVGASTTVVFRYRVQTGDVSMDLDYADTAAIQLNGGSILTAPTLLTSIPVQPANLQLNPPGGALTGTRTVQTVAGVVNYVNLGIDTMGLGYIFYFATATVVTSVQFDVTYSAVWEVRNAPLNEQNRGDRTGSSVDITTGVAVVGSAGAKARQYNVQVVTASGSATKYVNEIQYVQTTCVQRDAIQVLTSSAAPGSTLGGYFTLMLGAEGPTRRLAYNFDATQLKVALELDFGFDAAAVEVTRTPNTFCGCFDAYAWTITFHTDGEIPTLLARSYLTGVSATVGDGTGGASALVLSLPPVVNGQFALRYGALVTASMPSNVDATTMANRLTTDLNLPILSVQRSLPTVQAGYTWSITFYASATIFNPNELEPAPLLLTGNQVLLSVTTVQEGQAPLYGNFRLSIAGHTTPNIAVTASAGDVQTALQTLPEVTSVAVTRSAVNPSGGYSWTITFLQINLMSTYGLVLNSLGTLPPLTPMTLVNGAPILMGTSATIMVNYAGVNPSANSPAGFGNAPGESAGSVTIFVPRNLQWIQSANLLGSDTQSGDNFGAAVAINTAGTQVDRGRKEIQTLTCTADGGSFTLTFLGITSPPISFAATAATLQAAIARLLNVPLSQIAVSTYTNLCAGIGVAVTFATPDLSTETGNVPNLVPDGSSLTSSGGPGSIVVQEIAPGTYRLDGTEAKGATCGGAYFYQASAGMWSQMAKMLPMDGSEGTSSEFGASVALENTYAVVGAPAAADSVGEAYVYIFNGLTWSFFQKLTCAPYAGTKGDRFGEVVKVSGSTIAISAPGYASNLGAVFVYKLVSGVFLSHEKIQAGDLSAGDRFGSAIALDMAVSTLVVGTERQATATGAVYVYYSRDVYFALQQKLQGSDTRVNDGFGHSVAVVRNVLLVGANANFGATTPLTTRKAVQSIVTSATSPIRAGSTFLVGFRQFSIGFENDYVMSTPIPFDASAVLLQVILQRTLNTGALVVTRLGPDANNGYTWYVTFAGSTAAVTRFAVDGTGLKGSNADVAASVLVAVPPIVRSNTYVFTRTGTFWREQATLRPTNKQYFSLFGHSVALSRNGYHAAVGAPNADTLFTGVNSGAGYVFDLGFLDFQLSASAYSVLEGGTISIPVQRCGPLGLTCTMKSTSVEGFIDLDTGDAVTDRAGTNNVPSKMLKYIGPYQQLAMLDMAAVTSGAKYYPGIWGPEPYPQVPMGRYLLPSWVGTAESRAQFYGSAETRSLWIDSQFDYQGHSDYTPTDVAMAFAVNSITSTALIQTTDDMVFEYPDETINVRLSVPGMWPSYPSQFWSQITILDNGDGGFGTKSYTAILLSSATAPVAHGTAVALLDAFNLAAVGEPGEVHPTTRVACGAVLIYLATSGIWALEATLRPPTCIAGSGFGTSVAIDGSYGTVRLVVGAPSALTPTVFVYVRNSATATWNLETAFTEPAAASTSANYGGSYAVDIFGYNIVVGASGLECTFVYTYTTTGWLPAVVLRANDYATDVVYLQNVVHEFEFGAAVSIGQRSIVVGAPRANYGTSRQLDTTFLGTGAAYVYYLPAQVQTITLNIDVLVTAGQFVLSLGGASTSRLNYAISDVDMTTAIQALIPSVQVTRAGTTETGFTWRVTILSEVTTVPLLVATWRGYGCSTCIAFNTGYTADPGRQVDVTSTAALGTWTFHQRLTAADGNRADRFGAAVDLDGDSIIIGAYGSFSLTTTTWDFETGDLTGWVQTGTAFGSQPTFGENVRARASGYLSSYLKSASGILNFEGRYWVGTYEARPGAGRTQQYTPFSCAFMNDDCKATGYTTPDSSIAGSAQGDGPMGTLTSQPFSILGSAIRFRIGGGCNLATVYVELLVDGLSVRKATGRCRESLHRVAWNVTAFTNRTGQIRIVDDTDSVNWGHINVDDFQFDWPVQQPSTEKAGAAYVFYRSTSTTSYGVCQGVPKLQCAWMLQARLVASDKRDHDMFGFSVGINDALGMAVIGAYGQSIVNLNNSIAGGDDAGSLYLFIKTPALLDGVGSIITPQRWPAFETAKLQAVNKAPNAQFGYALSQSNGRVAVGSPGMQRGIGTAYVLDTQFIQVSFASDEVAVNENDVNGQAIVVLYRAGDTSAPLTIEYGGFVKAMNKVTMLARYATSDLTGAGVDATRFAQCMAMPIQNRIRCGRYQQTSGVATFPVGGTSLAIAVPIMNDWCYAEGQTHVAFHLNPPGGDVILGEQFTLRIRIDDDDFGRTAC</sequence>
<accession>A0A1V9ZKS3</accession>
<dbReference type="EMBL" id="JNBR01000082">
    <property type="protein sequence ID" value="OQR98567.1"/>
    <property type="molecule type" value="Genomic_DNA"/>
</dbReference>
<dbReference type="InterPro" id="IPR028994">
    <property type="entry name" value="Integrin_alpha_N"/>
</dbReference>
<evidence type="ECO:0000256" key="1">
    <source>
        <dbReference type="ARBA" id="ARBA00022729"/>
    </source>
</evidence>
<dbReference type="Gene3D" id="2.60.40.2030">
    <property type="match status" value="2"/>
</dbReference>
<organism evidence="5 6">
    <name type="scientific">Achlya hypogyna</name>
    <name type="common">Oomycete</name>
    <name type="synonym">Protoachlya hypogyna</name>
    <dbReference type="NCBI Taxonomy" id="1202772"/>
    <lineage>
        <taxon>Eukaryota</taxon>
        <taxon>Sar</taxon>
        <taxon>Stramenopiles</taxon>
        <taxon>Oomycota</taxon>
        <taxon>Saprolegniomycetes</taxon>
        <taxon>Saprolegniales</taxon>
        <taxon>Achlyaceae</taxon>
        <taxon>Achlya</taxon>
    </lineage>
</organism>
<proteinExistence type="predicted"/>
<name>A0A1V9ZKS3_ACHHY</name>
<keyword evidence="3" id="KW-0325">Glycoprotein</keyword>
<evidence type="ECO:0000313" key="5">
    <source>
        <dbReference type="EMBL" id="OQR98567.1"/>
    </source>
</evidence>
<evidence type="ECO:0008006" key="7">
    <source>
        <dbReference type="Google" id="ProtNLM"/>
    </source>
</evidence>
<keyword evidence="2" id="KW-0677">Repeat</keyword>
<protein>
    <recommendedName>
        <fullName evidence="7">Secreted protein</fullName>
    </recommendedName>
</protein>
<dbReference type="InterPro" id="IPR013517">
    <property type="entry name" value="FG-GAP"/>
</dbReference>
<dbReference type="OrthoDB" id="188207at2759"/>
<feature type="chain" id="PRO_5012732128" description="Secreted protein" evidence="4">
    <location>
        <begin position="25"/>
        <end position="3585"/>
    </location>
</feature>
<dbReference type="PANTHER" id="PTHR36220">
    <property type="entry name" value="UNNAMED PRODUCT"/>
    <property type="match status" value="1"/>
</dbReference>
<dbReference type="Gene3D" id="2.130.10.130">
    <property type="entry name" value="Integrin alpha, N-terminal"/>
    <property type="match status" value="1"/>
</dbReference>
<dbReference type="PANTHER" id="PTHR36220:SF1">
    <property type="entry name" value="GAMMA TUBULIN COMPLEX COMPONENT C-TERMINAL DOMAIN-CONTAINING PROTEIN"/>
    <property type="match status" value="1"/>
</dbReference>
<keyword evidence="6" id="KW-1185">Reference proteome</keyword>
<reference evidence="5 6" key="1">
    <citation type="journal article" date="2014" name="Genome Biol. Evol.">
        <title>The secreted proteins of Achlya hypogyna and Thraustotheca clavata identify the ancestral oomycete secretome and reveal gene acquisitions by horizontal gene transfer.</title>
        <authorList>
            <person name="Misner I."/>
            <person name="Blouin N."/>
            <person name="Leonard G."/>
            <person name="Richards T.A."/>
            <person name="Lane C.E."/>
        </authorList>
    </citation>
    <scope>NUCLEOTIDE SEQUENCE [LARGE SCALE GENOMIC DNA]</scope>
    <source>
        <strain evidence="5 6">ATCC 48635</strain>
    </source>
</reference>
<evidence type="ECO:0000256" key="4">
    <source>
        <dbReference type="SAM" id="SignalP"/>
    </source>
</evidence>
<evidence type="ECO:0000256" key="3">
    <source>
        <dbReference type="ARBA" id="ARBA00023180"/>
    </source>
</evidence>
<dbReference type="SUPFAM" id="SSF141072">
    <property type="entry name" value="CalX-like"/>
    <property type="match status" value="2"/>
</dbReference>
<comment type="caution">
    <text evidence="5">The sequence shown here is derived from an EMBL/GenBank/DDBJ whole genome shotgun (WGS) entry which is preliminary data.</text>
</comment>
<dbReference type="SUPFAM" id="SSF69318">
    <property type="entry name" value="Integrin alpha N-terminal domain"/>
    <property type="match status" value="1"/>
</dbReference>
<dbReference type="InterPro" id="IPR013519">
    <property type="entry name" value="Int_alpha_beta-p"/>
</dbReference>
<dbReference type="Pfam" id="PF14312">
    <property type="entry name" value="FG-GAP_2"/>
    <property type="match status" value="5"/>
</dbReference>
<keyword evidence="1 4" id="KW-0732">Signal</keyword>
<evidence type="ECO:0000256" key="2">
    <source>
        <dbReference type="ARBA" id="ARBA00022737"/>
    </source>
</evidence>
<feature type="signal peptide" evidence="4">
    <location>
        <begin position="1"/>
        <end position="24"/>
    </location>
</feature>
<dbReference type="InterPro" id="IPR038081">
    <property type="entry name" value="CalX-like_sf"/>
</dbReference>